<dbReference type="RefSeq" id="WP_348704405.1">
    <property type="nucleotide sequence ID" value="NZ_CAXIYA010000022.1"/>
</dbReference>
<gene>
    <name evidence="2" type="ORF">T190115A13A_10397</name>
</gene>
<sequence length="116" mass="13442">MKALKTITTVSFLFTIMLFAAPTMFSQEVIAGHGIDQISELDVEDENSLHLNITKKVKKTSLKKKRKVVREKVDVEQIKKMLDRGNNLRFRKKRDNNKCFVDRDTDCNKTKNKNAL</sequence>
<accession>A0ABM9PKP0</accession>
<dbReference type="EMBL" id="CAXJRC010000011">
    <property type="protein sequence ID" value="CAL2106241.1"/>
    <property type="molecule type" value="Genomic_DNA"/>
</dbReference>
<proteinExistence type="predicted"/>
<evidence type="ECO:0000256" key="1">
    <source>
        <dbReference type="SAM" id="SignalP"/>
    </source>
</evidence>
<name>A0ABM9PKP0_9FLAO</name>
<feature type="chain" id="PRO_5046141685" description="Secreted protein" evidence="1">
    <location>
        <begin position="21"/>
        <end position="116"/>
    </location>
</feature>
<keyword evidence="3" id="KW-1185">Reference proteome</keyword>
<organism evidence="2 3">
    <name type="scientific">Tenacibaculum vairaonense</name>
    <dbReference type="NCBI Taxonomy" id="3137860"/>
    <lineage>
        <taxon>Bacteria</taxon>
        <taxon>Pseudomonadati</taxon>
        <taxon>Bacteroidota</taxon>
        <taxon>Flavobacteriia</taxon>
        <taxon>Flavobacteriales</taxon>
        <taxon>Flavobacteriaceae</taxon>
        <taxon>Tenacibaculum</taxon>
    </lineage>
</organism>
<dbReference type="Proteomes" id="UP001497602">
    <property type="component" value="Unassembled WGS sequence"/>
</dbReference>
<reference evidence="2 3" key="1">
    <citation type="submission" date="2024-05" db="EMBL/GenBank/DDBJ databases">
        <authorList>
            <person name="Duchaud E."/>
        </authorList>
    </citation>
    <scope>NUCLEOTIDE SEQUENCE [LARGE SCALE GENOMIC DNA]</scope>
    <source>
        <strain evidence="2">Ena-SAMPLE-TAB-13-05-2024-13:56:06:370-140305</strain>
    </source>
</reference>
<feature type="signal peptide" evidence="1">
    <location>
        <begin position="1"/>
        <end position="20"/>
    </location>
</feature>
<protein>
    <recommendedName>
        <fullName evidence="4">Secreted protein</fullName>
    </recommendedName>
</protein>
<comment type="caution">
    <text evidence="2">The sequence shown here is derived from an EMBL/GenBank/DDBJ whole genome shotgun (WGS) entry which is preliminary data.</text>
</comment>
<evidence type="ECO:0000313" key="3">
    <source>
        <dbReference type="Proteomes" id="UP001497602"/>
    </source>
</evidence>
<evidence type="ECO:0008006" key="4">
    <source>
        <dbReference type="Google" id="ProtNLM"/>
    </source>
</evidence>
<evidence type="ECO:0000313" key="2">
    <source>
        <dbReference type="EMBL" id="CAL2106241.1"/>
    </source>
</evidence>
<keyword evidence="1" id="KW-0732">Signal</keyword>